<reference evidence="1" key="1">
    <citation type="submission" date="2021-11" db="EMBL/GenBank/DDBJ databases">
        <title>Clostridia strains as spoilage organisms.</title>
        <authorList>
            <person name="Wambui J."/>
            <person name="Stevens M.J.A."/>
            <person name="Stephan R."/>
        </authorList>
    </citation>
    <scope>NUCLEOTIDE SEQUENCE</scope>
    <source>
        <strain evidence="1">CF009</strain>
    </source>
</reference>
<accession>A0AA47EKZ9</accession>
<proteinExistence type="predicted"/>
<sequence length="56" mass="6503">MFEEEIGFEPLQLYEGETTETTAGVISDSIYETAYYVFKNSDHASSLREYLFKHSK</sequence>
<organism evidence="1 2">
    <name type="scientific">Clostridium estertheticum</name>
    <dbReference type="NCBI Taxonomy" id="238834"/>
    <lineage>
        <taxon>Bacteria</taxon>
        <taxon>Bacillati</taxon>
        <taxon>Bacillota</taxon>
        <taxon>Clostridia</taxon>
        <taxon>Eubacteriales</taxon>
        <taxon>Clostridiaceae</taxon>
        <taxon>Clostridium</taxon>
    </lineage>
</organism>
<evidence type="ECO:0000313" key="2">
    <source>
        <dbReference type="Proteomes" id="UP001164733"/>
    </source>
</evidence>
<dbReference type="AlphaFoldDB" id="A0AA47EKZ9"/>
<dbReference type="RefSeq" id="WP_216121251.1">
    <property type="nucleotide sequence ID" value="NZ_CP086239.1"/>
</dbReference>
<dbReference type="EMBL" id="CP086239">
    <property type="protein sequence ID" value="WAG62010.1"/>
    <property type="molecule type" value="Genomic_DNA"/>
</dbReference>
<protein>
    <submittedName>
        <fullName evidence="1">Uncharacterized protein</fullName>
    </submittedName>
</protein>
<name>A0AA47EKZ9_9CLOT</name>
<dbReference type="Proteomes" id="UP001164733">
    <property type="component" value="Chromosome"/>
</dbReference>
<evidence type="ECO:0000313" key="1">
    <source>
        <dbReference type="EMBL" id="WAG62010.1"/>
    </source>
</evidence>
<gene>
    <name evidence="1" type="ORF">LL038_07140</name>
</gene>